<feature type="transmembrane region" description="Helical" evidence="1">
    <location>
        <begin position="21"/>
        <end position="42"/>
    </location>
</feature>
<proteinExistence type="predicted"/>
<evidence type="ECO:0000256" key="1">
    <source>
        <dbReference type="SAM" id="Phobius"/>
    </source>
</evidence>
<keyword evidence="1" id="KW-1133">Transmembrane helix</keyword>
<comment type="caution">
    <text evidence="2">The sequence shown here is derived from an EMBL/GenBank/DDBJ whole genome shotgun (WGS) entry which is preliminary data.</text>
</comment>
<dbReference type="AlphaFoldDB" id="A0A919GIW2"/>
<evidence type="ECO:0000313" key="3">
    <source>
        <dbReference type="Proteomes" id="UP000603227"/>
    </source>
</evidence>
<protein>
    <submittedName>
        <fullName evidence="2">Uncharacterized protein</fullName>
    </submittedName>
</protein>
<gene>
    <name evidence="2" type="ORF">GCM10017771_15090</name>
</gene>
<reference evidence="2" key="1">
    <citation type="journal article" date="2014" name="Int. J. Syst. Evol. Microbiol.">
        <title>Complete genome sequence of Corynebacterium casei LMG S-19264T (=DSM 44701T), isolated from a smear-ripened cheese.</title>
        <authorList>
            <consortium name="US DOE Joint Genome Institute (JGI-PGF)"/>
            <person name="Walter F."/>
            <person name="Albersmeier A."/>
            <person name="Kalinowski J."/>
            <person name="Ruckert C."/>
        </authorList>
    </citation>
    <scope>NUCLEOTIDE SEQUENCE</scope>
    <source>
        <strain evidence="2">CGMCC 4.7403</strain>
    </source>
</reference>
<accession>A0A919GIW2</accession>
<keyword evidence="3" id="KW-1185">Reference proteome</keyword>
<keyword evidence="1" id="KW-0812">Transmembrane</keyword>
<name>A0A919GIW2_9ACTN</name>
<keyword evidence="1" id="KW-0472">Membrane</keyword>
<dbReference type="Proteomes" id="UP000603227">
    <property type="component" value="Unassembled WGS sequence"/>
</dbReference>
<dbReference type="EMBL" id="BNAT01000004">
    <property type="protein sequence ID" value="GHH84798.1"/>
    <property type="molecule type" value="Genomic_DNA"/>
</dbReference>
<sequence length="56" mass="6119">MARSTIRMKVDRTMPHFLATILTNVAIAVIEAALIRLSMALWKAFLNSGRPAAAHA</sequence>
<organism evidence="2 3">
    <name type="scientific">Streptomyces capitiformicae</name>
    <dbReference type="NCBI Taxonomy" id="2014920"/>
    <lineage>
        <taxon>Bacteria</taxon>
        <taxon>Bacillati</taxon>
        <taxon>Actinomycetota</taxon>
        <taxon>Actinomycetes</taxon>
        <taxon>Kitasatosporales</taxon>
        <taxon>Streptomycetaceae</taxon>
        <taxon>Streptomyces</taxon>
    </lineage>
</organism>
<evidence type="ECO:0000313" key="2">
    <source>
        <dbReference type="EMBL" id="GHH84798.1"/>
    </source>
</evidence>
<reference evidence="2" key="2">
    <citation type="submission" date="2020-09" db="EMBL/GenBank/DDBJ databases">
        <authorList>
            <person name="Sun Q."/>
            <person name="Zhou Y."/>
        </authorList>
    </citation>
    <scope>NUCLEOTIDE SEQUENCE</scope>
    <source>
        <strain evidence="2">CGMCC 4.7403</strain>
    </source>
</reference>